<reference evidence="1" key="1">
    <citation type="journal article" date="2023" name="Science">
        <title>Elucidation of the pathway for biosynthesis of saponin adjuvants from the soapbark tree.</title>
        <authorList>
            <person name="Reed J."/>
            <person name="Orme A."/>
            <person name="El-Demerdash A."/>
            <person name="Owen C."/>
            <person name="Martin L.B.B."/>
            <person name="Misra R.C."/>
            <person name="Kikuchi S."/>
            <person name="Rejzek M."/>
            <person name="Martin A.C."/>
            <person name="Harkess A."/>
            <person name="Leebens-Mack J."/>
            <person name="Louveau T."/>
            <person name="Stephenson M.J."/>
            <person name="Osbourn A."/>
        </authorList>
    </citation>
    <scope>NUCLEOTIDE SEQUENCE</scope>
    <source>
        <strain evidence="1">S10</strain>
    </source>
</reference>
<sequence length="91" mass="10441">MSIEALAMAGIDYRECGINLDEWESQEQPPPYLLDDQQDLSSTELDKKKKNNNKRLLANEDEWMKAKMREWAKAVASKNVTVTISLQKQGL</sequence>
<dbReference type="EMBL" id="JARAOO010000003">
    <property type="protein sequence ID" value="KAJ7976124.1"/>
    <property type="molecule type" value="Genomic_DNA"/>
</dbReference>
<dbReference type="AlphaFoldDB" id="A0AAD7Q796"/>
<dbReference type="Proteomes" id="UP001163823">
    <property type="component" value="Chromosome 3"/>
</dbReference>
<protein>
    <submittedName>
        <fullName evidence="1">Uncharacterized protein</fullName>
    </submittedName>
</protein>
<evidence type="ECO:0000313" key="1">
    <source>
        <dbReference type="EMBL" id="KAJ7976124.1"/>
    </source>
</evidence>
<keyword evidence="2" id="KW-1185">Reference proteome</keyword>
<proteinExistence type="predicted"/>
<gene>
    <name evidence="1" type="ORF">O6P43_005943</name>
</gene>
<evidence type="ECO:0000313" key="2">
    <source>
        <dbReference type="Proteomes" id="UP001163823"/>
    </source>
</evidence>
<accession>A0AAD7Q796</accession>
<comment type="caution">
    <text evidence="1">The sequence shown here is derived from an EMBL/GenBank/DDBJ whole genome shotgun (WGS) entry which is preliminary data.</text>
</comment>
<name>A0AAD7Q796_QUISA</name>
<organism evidence="1 2">
    <name type="scientific">Quillaja saponaria</name>
    <name type="common">Soap bark tree</name>
    <dbReference type="NCBI Taxonomy" id="32244"/>
    <lineage>
        <taxon>Eukaryota</taxon>
        <taxon>Viridiplantae</taxon>
        <taxon>Streptophyta</taxon>
        <taxon>Embryophyta</taxon>
        <taxon>Tracheophyta</taxon>
        <taxon>Spermatophyta</taxon>
        <taxon>Magnoliopsida</taxon>
        <taxon>eudicotyledons</taxon>
        <taxon>Gunneridae</taxon>
        <taxon>Pentapetalae</taxon>
        <taxon>rosids</taxon>
        <taxon>fabids</taxon>
        <taxon>Fabales</taxon>
        <taxon>Quillajaceae</taxon>
        <taxon>Quillaja</taxon>
    </lineage>
</organism>
<dbReference type="KEGG" id="qsa:O6P43_005943"/>